<gene>
    <name evidence="1" type="ORF">HMPREF0044_1400</name>
</gene>
<dbReference type="OrthoDB" id="3258696at2"/>
<organism evidence="1 2">
    <name type="scientific">Gleimia coleocanis DSM 15436</name>
    <dbReference type="NCBI Taxonomy" id="525245"/>
    <lineage>
        <taxon>Bacteria</taxon>
        <taxon>Bacillati</taxon>
        <taxon>Actinomycetota</taxon>
        <taxon>Actinomycetes</taxon>
        <taxon>Actinomycetales</taxon>
        <taxon>Actinomycetaceae</taxon>
        <taxon>Gleimia</taxon>
    </lineage>
</organism>
<dbReference type="AlphaFoldDB" id="C0W1W0"/>
<dbReference type="Proteomes" id="UP000010301">
    <property type="component" value="Unassembled WGS sequence"/>
</dbReference>
<keyword evidence="2" id="KW-1185">Reference proteome</keyword>
<name>C0W1W0_9ACTO</name>
<protein>
    <recommendedName>
        <fullName evidence="3">DUF559 domain-containing protein</fullName>
    </recommendedName>
</protein>
<dbReference type="RefSeq" id="WP_006546258.1">
    <property type="nucleotide sequence ID" value="NZ_DS999540.1"/>
</dbReference>
<evidence type="ECO:0008006" key="3">
    <source>
        <dbReference type="Google" id="ProtNLM"/>
    </source>
</evidence>
<evidence type="ECO:0000313" key="1">
    <source>
        <dbReference type="EMBL" id="EEH63476.1"/>
    </source>
</evidence>
<dbReference type="HOGENOM" id="CLU_899026_0_0_11"/>
<dbReference type="Gene3D" id="3.40.960.10">
    <property type="entry name" value="VSR Endonuclease"/>
    <property type="match status" value="1"/>
</dbReference>
<reference evidence="1 2" key="1">
    <citation type="submission" date="2009-01" db="EMBL/GenBank/DDBJ databases">
        <authorList>
            <person name="Qin X."/>
            <person name="Bachman B."/>
            <person name="Battles P."/>
            <person name="Bell A."/>
            <person name="Bess C."/>
            <person name="Bickham C."/>
            <person name="Chaboub L."/>
            <person name="Chen D."/>
            <person name="Coyle M."/>
            <person name="Deiros D.R."/>
            <person name="Dinh H."/>
            <person name="Forbes L."/>
            <person name="Fowler G."/>
            <person name="Francisco L."/>
            <person name="Fu Q."/>
            <person name="Gubbala S."/>
            <person name="Hale W."/>
            <person name="Han Y."/>
            <person name="Hemphill L."/>
            <person name="Highlander S.K."/>
            <person name="Hirani K."/>
            <person name="Hogues M."/>
            <person name="Jackson L."/>
            <person name="Jakkamsetti A."/>
            <person name="Javaid M."/>
            <person name="Jiang H."/>
            <person name="Korchina V."/>
            <person name="Kovar C."/>
            <person name="Lara F."/>
            <person name="Lee S."/>
            <person name="Mata R."/>
            <person name="Mathew T."/>
            <person name="Moen C."/>
            <person name="Morales K."/>
            <person name="Munidasa M."/>
            <person name="Nazareth L."/>
            <person name="Ngo R."/>
            <person name="Nguyen L."/>
            <person name="Okwuonu G."/>
            <person name="Ongeri F."/>
            <person name="Patil S."/>
            <person name="Petrosino J."/>
            <person name="Pham C."/>
            <person name="Pham P."/>
            <person name="Pu L.-L."/>
            <person name="Puazo M."/>
            <person name="Raj R."/>
            <person name="Reid J."/>
            <person name="Rouhana J."/>
            <person name="Saada N."/>
            <person name="Shang Y."/>
            <person name="Simmons D."/>
            <person name="Thornton R."/>
            <person name="Warren J."/>
            <person name="Weissenberger G."/>
            <person name="Zhang J."/>
            <person name="Zhang L."/>
            <person name="Zhou C."/>
            <person name="Zhu D."/>
            <person name="Muzny D."/>
            <person name="Worley K."/>
            <person name="Gibbs R."/>
        </authorList>
    </citation>
    <scope>NUCLEOTIDE SEQUENCE [LARGE SCALE GENOMIC DNA]</scope>
    <source>
        <strain evidence="1 2">DSM 15436</strain>
    </source>
</reference>
<accession>C0W1W0</accession>
<evidence type="ECO:0000313" key="2">
    <source>
        <dbReference type="Proteomes" id="UP000010301"/>
    </source>
</evidence>
<dbReference type="EMBL" id="ACFG01000034">
    <property type="protein sequence ID" value="EEH63476.1"/>
    <property type="molecule type" value="Genomic_DNA"/>
</dbReference>
<dbReference type="eggNOG" id="COG5340">
    <property type="taxonomic scope" value="Bacteria"/>
</dbReference>
<comment type="caution">
    <text evidence="1">The sequence shown here is derived from an EMBL/GenBank/DDBJ whole genome shotgun (WGS) entry which is preliminary data.</text>
</comment>
<proteinExistence type="predicted"/>
<sequence>MKRETLYSTTPFPTTEVPEIVEKLVHRGKTFVYPTNFPAWEVFNASVLALATRTYLASKLEFSFSGLSAATIYQIPTANLPLRLDLVYLDDKPHSNTKVGSMGGKGGIDVYRTNRTYPAESRTFVNGLPVLAVPFLLAEYLSTDSLSQALILGDALCRLHLRLTDHFLSDKQIEAFQMLRLEVTEIAKKYFDFEAEKQILKHLSLINPLAESPLESQVRAYLYSAGLNQVILQLPISVHEKTYRGDIFLPILNTIVECDGSGKYALDPAKEAESARQTEIEKAGFKVIRISWEQAQSPTFMSELMNSLVSVHS</sequence>